<reference evidence="1 2" key="1">
    <citation type="submission" date="2014-04" db="EMBL/GenBank/DDBJ databases">
        <title>Evolutionary Origins and Diversification of the Mycorrhizal Mutualists.</title>
        <authorList>
            <consortium name="DOE Joint Genome Institute"/>
            <consortium name="Mycorrhizal Genomics Consortium"/>
            <person name="Kohler A."/>
            <person name="Kuo A."/>
            <person name="Nagy L.G."/>
            <person name="Floudas D."/>
            <person name="Copeland A."/>
            <person name="Barry K.W."/>
            <person name="Cichocki N."/>
            <person name="Veneault-Fourrey C."/>
            <person name="LaButti K."/>
            <person name="Lindquist E.A."/>
            <person name="Lipzen A."/>
            <person name="Lundell T."/>
            <person name="Morin E."/>
            <person name="Murat C."/>
            <person name="Riley R."/>
            <person name="Ohm R."/>
            <person name="Sun H."/>
            <person name="Tunlid A."/>
            <person name="Henrissat B."/>
            <person name="Grigoriev I.V."/>
            <person name="Hibbett D.S."/>
            <person name="Martin F."/>
        </authorList>
    </citation>
    <scope>NUCLEOTIDE SEQUENCE [LARGE SCALE GENOMIC DNA]</scope>
    <source>
        <strain evidence="1 2">Koide BX008</strain>
    </source>
</reference>
<dbReference type="AlphaFoldDB" id="A0A0C2SSA4"/>
<keyword evidence="2" id="KW-1185">Reference proteome</keyword>
<accession>A0A0C2SSA4</accession>
<dbReference type="EMBL" id="KN818393">
    <property type="protein sequence ID" value="KIL56894.1"/>
    <property type="molecule type" value="Genomic_DNA"/>
</dbReference>
<dbReference type="Proteomes" id="UP000054549">
    <property type="component" value="Unassembled WGS sequence"/>
</dbReference>
<proteinExistence type="predicted"/>
<dbReference type="HOGENOM" id="CLU_2978653_0_0_1"/>
<gene>
    <name evidence="1" type="ORF">M378DRAFT_172301</name>
</gene>
<evidence type="ECO:0000313" key="2">
    <source>
        <dbReference type="Proteomes" id="UP000054549"/>
    </source>
</evidence>
<protein>
    <submittedName>
        <fullName evidence="1">Uncharacterized protein</fullName>
    </submittedName>
</protein>
<sequence length="58" mass="6659">MSCNIDSNRDLFRLNGVNVTEGLYGRGPDGYPQEIYRDLRDMGTVHKQYKGLRKPLLS</sequence>
<organism evidence="1 2">
    <name type="scientific">Amanita muscaria (strain Koide BX008)</name>
    <dbReference type="NCBI Taxonomy" id="946122"/>
    <lineage>
        <taxon>Eukaryota</taxon>
        <taxon>Fungi</taxon>
        <taxon>Dikarya</taxon>
        <taxon>Basidiomycota</taxon>
        <taxon>Agaricomycotina</taxon>
        <taxon>Agaricomycetes</taxon>
        <taxon>Agaricomycetidae</taxon>
        <taxon>Agaricales</taxon>
        <taxon>Pluteineae</taxon>
        <taxon>Amanitaceae</taxon>
        <taxon>Amanita</taxon>
    </lineage>
</organism>
<evidence type="ECO:0000313" key="1">
    <source>
        <dbReference type="EMBL" id="KIL56894.1"/>
    </source>
</evidence>
<dbReference type="InParanoid" id="A0A0C2SSA4"/>
<name>A0A0C2SSA4_AMAMK</name>